<dbReference type="AlphaFoldDB" id="A0A392SUH3"/>
<organism evidence="1 2">
    <name type="scientific">Trifolium medium</name>
    <dbReference type="NCBI Taxonomy" id="97028"/>
    <lineage>
        <taxon>Eukaryota</taxon>
        <taxon>Viridiplantae</taxon>
        <taxon>Streptophyta</taxon>
        <taxon>Embryophyta</taxon>
        <taxon>Tracheophyta</taxon>
        <taxon>Spermatophyta</taxon>
        <taxon>Magnoliopsida</taxon>
        <taxon>eudicotyledons</taxon>
        <taxon>Gunneridae</taxon>
        <taxon>Pentapetalae</taxon>
        <taxon>rosids</taxon>
        <taxon>fabids</taxon>
        <taxon>Fabales</taxon>
        <taxon>Fabaceae</taxon>
        <taxon>Papilionoideae</taxon>
        <taxon>50 kb inversion clade</taxon>
        <taxon>NPAAA clade</taxon>
        <taxon>Hologalegina</taxon>
        <taxon>IRL clade</taxon>
        <taxon>Trifolieae</taxon>
        <taxon>Trifolium</taxon>
    </lineage>
</organism>
<accession>A0A392SUH3</accession>
<comment type="caution">
    <text evidence="1">The sequence shown here is derived from an EMBL/GenBank/DDBJ whole genome shotgun (WGS) entry which is preliminary data.</text>
</comment>
<evidence type="ECO:0000313" key="2">
    <source>
        <dbReference type="Proteomes" id="UP000265520"/>
    </source>
</evidence>
<keyword evidence="2" id="KW-1185">Reference proteome</keyword>
<name>A0A392SUH3_9FABA</name>
<protein>
    <submittedName>
        <fullName evidence="1">Uncharacterized protein</fullName>
    </submittedName>
</protein>
<dbReference type="EMBL" id="LXQA010447936">
    <property type="protein sequence ID" value="MCI52481.1"/>
    <property type="molecule type" value="Genomic_DNA"/>
</dbReference>
<evidence type="ECO:0000313" key="1">
    <source>
        <dbReference type="EMBL" id="MCI52481.1"/>
    </source>
</evidence>
<proteinExistence type="predicted"/>
<reference evidence="1 2" key="1">
    <citation type="journal article" date="2018" name="Front. Plant Sci.">
        <title>Red Clover (Trifolium pratense) and Zigzag Clover (T. medium) - A Picture of Genomic Similarities and Differences.</title>
        <authorList>
            <person name="Dluhosova J."/>
            <person name="Istvanek J."/>
            <person name="Nedelnik J."/>
            <person name="Repkova J."/>
        </authorList>
    </citation>
    <scope>NUCLEOTIDE SEQUENCE [LARGE SCALE GENOMIC DNA]</scope>
    <source>
        <strain evidence="2">cv. 10/8</strain>
        <tissue evidence="1">Leaf</tissue>
    </source>
</reference>
<sequence length="51" mass="5619">MWRGAPLKKGSTQFGSGGCALRMMVWRGAPLKNSKRRCVMATCALRRTYGA</sequence>
<dbReference type="Proteomes" id="UP000265520">
    <property type="component" value="Unassembled WGS sequence"/>
</dbReference>
<feature type="non-terminal residue" evidence="1">
    <location>
        <position position="51"/>
    </location>
</feature>